<dbReference type="InterPro" id="IPR029052">
    <property type="entry name" value="Metallo-depent_PP-like"/>
</dbReference>
<dbReference type="EMBL" id="KV417294">
    <property type="protein sequence ID" value="KZO94542.1"/>
    <property type="molecule type" value="Genomic_DNA"/>
</dbReference>
<dbReference type="PANTHER" id="PTHR37844">
    <property type="entry name" value="SER/THR PROTEIN PHOSPHATASE SUPERFAMILY (AFU_ORTHOLOGUE AFUA_1G14840)"/>
    <property type="match status" value="1"/>
</dbReference>
<sequence>MSSSTAFRFQLLSDVHLEHDQGPGTSKYAYDFPVVADDLALLGDIGNTKDDELFEWFDLQLTRFKRVFYLAGNHEPYGWSLVRLDKSLKRLSDYAKTRSEPADGRGVFVYLNRTRYDVSPSLTLLGCTLWSAIDPEHADAIAKISPDFKFTENFDVAAYDEVHKADLTWLEGAIAAIRTEELHRQIVVFTHHAPTFEDTQDPKFKGGFAGSAFSTELTENEWWGAPLKTWCFGHTHWTCDFERKGVRAVSNQRGYPSDGQRGFDPTKVIEV</sequence>
<evidence type="ECO:0000259" key="1">
    <source>
        <dbReference type="Pfam" id="PF00149"/>
    </source>
</evidence>
<dbReference type="GO" id="GO:0016787">
    <property type="term" value="F:hydrolase activity"/>
    <property type="evidence" value="ECO:0007669"/>
    <property type="project" value="InterPro"/>
</dbReference>
<protein>
    <recommendedName>
        <fullName evidence="1">Calcineurin-like phosphoesterase domain-containing protein</fullName>
    </recommendedName>
</protein>
<dbReference type="Pfam" id="PF00149">
    <property type="entry name" value="Metallophos"/>
    <property type="match status" value="1"/>
</dbReference>
<dbReference type="Proteomes" id="UP000076738">
    <property type="component" value="Unassembled WGS sequence"/>
</dbReference>
<accession>A0A167KDU4</accession>
<feature type="domain" description="Calcineurin-like phosphoesterase" evidence="1">
    <location>
        <begin position="10"/>
        <end position="236"/>
    </location>
</feature>
<dbReference type="InterPro" id="IPR004843">
    <property type="entry name" value="Calcineurin-like_PHP"/>
</dbReference>
<evidence type="ECO:0000313" key="2">
    <source>
        <dbReference type="EMBL" id="KZO94542.1"/>
    </source>
</evidence>
<gene>
    <name evidence="2" type="ORF">CALVIDRAFT_484284</name>
</gene>
<keyword evidence="3" id="KW-1185">Reference proteome</keyword>
<organism evidence="2 3">
    <name type="scientific">Calocera viscosa (strain TUFC12733)</name>
    <dbReference type="NCBI Taxonomy" id="1330018"/>
    <lineage>
        <taxon>Eukaryota</taxon>
        <taxon>Fungi</taxon>
        <taxon>Dikarya</taxon>
        <taxon>Basidiomycota</taxon>
        <taxon>Agaricomycotina</taxon>
        <taxon>Dacrymycetes</taxon>
        <taxon>Dacrymycetales</taxon>
        <taxon>Dacrymycetaceae</taxon>
        <taxon>Calocera</taxon>
    </lineage>
</organism>
<dbReference type="SUPFAM" id="SSF56300">
    <property type="entry name" value="Metallo-dependent phosphatases"/>
    <property type="match status" value="1"/>
</dbReference>
<dbReference type="Gene3D" id="3.60.21.10">
    <property type="match status" value="1"/>
</dbReference>
<evidence type="ECO:0000313" key="3">
    <source>
        <dbReference type="Proteomes" id="UP000076738"/>
    </source>
</evidence>
<name>A0A167KDU4_CALVF</name>
<proteinExistence type="predicted"/>
<reference evidence="2 3" key="1">
    <citation type="journal article" date="2016" name="Mol. Biol. Evol.">
        <title>Comparative Genomics of Early-Diverging Mushroom-Forming Fungi Provides Insights into the Origins of Lignocellulose Decay Capabilities.</title>
        <authorList>
            <person name="Nagy L.G."/>
            <person name="Riley R."/>
            <person name="Tritt A."/>
            <person name="Adam C."/>
            <person name="Daum C."/>
            <person name="Floudas D."/>
            <person name="Sun H."/>
            <person name="Yadav J.S."/>
            <person name="Pangilinan J."/>
            <person name="Larsson K.H."/>
            <person name="Matsuura K."/>
            <person name="Barry K."/>
            <person name="Labutti K."/>
            <person name="Kuo R."/>
            <person name="Ohm R.A."/>
            <person name="Bhattacharya S.S."/>
            <person name="Shirouzu T."/>
            <person name="Yoshinaga Y."/>
            <person name="Martin F.M."/>
            <person name="Grigoriev I.V."/>
            <person name="Hibbett D.S."/>
        </authorList>
    </citation>
    <scope>NUCLEOTIDE SEQUENCE [LARGE SCALE GENOMIC DNA]</scope>
    <source>
        <strain evidence="2 3">TUFC12733</strain>
    </source>
</reference>
<dbReference type="AlphaFoldDB" id="A0A167KDU4"/>
<dbReference type="OrthoDB" id="550558at2759"/>
<dbReference type="PANTHER" id="PTHR37844:SF2">
    <property type="entry name" value="SER_THR PROTEIN PHOSPHATASE SUPERFAMILY (AFU_ORTHOLOGUE AFUA_1G14840)"/>
    <property type="match status" value="1"/>
</dbReference>